<reference evidence="1 2" key="1">
    <citation type="submission" date="2020-01" db="EMBL/GenBank/DDBJ databases">
        <title>Insect and environment-associated Actinomycetes.</title>
        <authorList>
            <person name="Currrie C."/>
            <person name="Chevrette M."/>
            <person name="Carlson C."/>
            <person name="Stubbendieck R."/>
            <person name="Wendt-Pienkowski E."/>
        </authorList>
    </citation>
    <scope>NUCLEOTIDE SEQUENCE [LARGE SCALE GENOMIC DNA]</scope>
    <source>
        <strain evidence="1 2">SID10258</strain>
    </source>
</reference>
<gene>
    <name evidence="1" type="ORF">G3I70_23350</name>
</gene>
<dbReference type="EMBL" id="JAAGLI010000605">
    <property type="protein sequence ID" value="NEA25400.1"/>
    <property type="molecule type" value="Genomic_DNA"/>
</dbReference>
<accession>A0A6L9QIR4</accession>
<sequence length="72" mass="8192">MSYWRIAQCAEGHLFETPFVPGVSFKALRLGGGRLQRCPVGRHWTTVRMVDQASITAEQQEEARQHRTTPIP</sequence>
<dbReference type="RefSeq" id="WP_163059246.1">
    <property type="nucleotide sequence ID" value="NZ_JAAGLI010000605.1"/>
</dbReference>
<proteinExistence type="predicted"/>
<evidence type="ECO:0000313" key="2">
    <source>
        <dbReference type="Proteomes" id="UP000475532"/>
    </source>
</evidence>
<protein>
    <submittedName>
        <fullName evidence="1">Uncharacterized protein</fullName>
    </submittedName>
</protein>
<comment type="caution">
    <text evidence="1">The sequence shown here is derived from an EMBL/GenBank/DDBJ whole genome shotgun (WGS) entry which is preliminary data.</text>
</comment>
<name>A0A6L9QIR4_9ACTN</name>
<evidence type="ECO:0000313" key="1">
    <source>
        <dbReference type="EMBL" id="NEA25400.1"/>
    </source>
</evidence>
<dbReference type="Proteomes" id="UP000475532">
    <property type="component" value="Unassembled WGS sequence"/>
</dbReference>
<organism evidence="1 2">
    <name type="scientific">Actinomadura bangladeshensis</name>
    <dbReference type="NCBI Taxonomy" id="453573"/>
    <lineage>
        <taxon>Bacteria</taxon>
        <taxon>Bacillati</taxon>
        <taxon>Actinomycetota</taxon>
        <taxon>Actinomycetes</taxon>
        <taxon>Streptosporangiales</taxon>
        <taxon>Thermomonosporaceae</taxon>
        <taxon>Actinomadura</taxon>
    </lineage>
</organism>
<dbReference type="AlphaFoldDB" id="A0A6L9QIR4"/>